<dbReference type="InterPro" id="IPR007702">
    <property type="entry name" value="Janus"/>
</dbReference>
<protein>
    <submittedName>
        <fullName evidence="6">Sex-regulated protein janus-A</fullName>
    </submittedName>
</protein>
<evidence type="ECO:0000256" key="5">
    <source>
        <dbReference type="SAM" id="MobiDB-lite"/>
    </source>
</evidence>
<evidence type="ECO:0000313" key="6">
    <source>
        <dbReference type="EMBL" id="KYM98263.1"/>
    </source>
</evidence>
<feature type="region of interest" description="Disordered" evidence="5">
    <location>
        <begin position="621"/>
        <end position="681"/>
    </location>
</feature>
<dbReference type="GO" id="GO:0005829">
    <property type="term" value="C:cytosol"/>
    <property type="evidence" value="ECO:0007669"/>
    <property type="project" value="TreeGrafter"/>
</dbReference>
<dbReference type="STRING" id="456900.A0A151ICX4"/>
<dbReference type="GO" id="GO:0030154">
    <property type="term" value="P:cell differentiation"/>
    <property type="evidence" value="ECO:0007669"/>
    <property type="project" value="UniProtKB-KW"/>
</dbReference>
<dbReference type="Pfam" id="PF05005">
    <property type="entry name" value="Ocnus"/>
    <property type="match status" value="1"/>
</dbReference>
<sequence length="681" mass="78784">DIFDEVDEQIKKHAGLQANCVGGGRIEHDPDEKTIKVYGYSQGFGKADHQVSVELLKKKYPAYNITCSDEIALSGGVGEISQILSQLLRNNVKLNAIALYDVAAVNSPLPIYNFYDEKPFKPIPSEMLTMNQTEKLVEALYRLPIAEKVPAFNSPLIPIEELMPKAGNACSRMRLYARVLSETGSSNMKTWQRDYATIPICKWFSDLTYPSFQEYDLNFIPEAKFAKKHRSIEKTRKIRHLSCSALVAKENDHQLLPTSLFNRGKKPARLMKKFRNVSILPNIEVRCKGAEKSTDWSIPHTEVLLNNKLRLLHEIYGRIKFPLSSLNFINYKRENNGEVISVNCDSETMTDDTLNVVEQENWIQRTCSKIKSILLNLHAKIRFHSTTASDSYCLENIFVVNQVIPFSDIISNNILFASKDFEVDKPKAGIRRKIQEYCMQRKRTLKKNRAKNDICKRREKSCGKMEDKYQKREKICEKKKTDCSGRIKWAGKRQNVVSCKRRKSSCDKKYTRDCRKPRERKVEIQEDPCKPKKDDIPRTEKDLCREQPRERKVEVQKAPCKKEKDDTSRTEADPCSKSHSLKQEQTCYELHDASPCRLEKKRDIKKKDGYELHDTSPCRLEKKKDIKTKEEPEKKKEIKKKEEIKKPDCSEIKKVDPCEKKPCPTVKKLPECSDDTKRKGS</sequence>
<evidence type="ECO:0000256" key="2">
    <source>
        <dbReference type="ARBA" id="ARBA00010971"/>
    </source>
</evidence>
<dbReference type="SUPFAM" id="SSF143724">
    <property type="entry name" value="PHP14-like"/>
    <property type="match status" value="1"/>
</dbReference>
<name>A0A151ICX4_9HYME</name>
<dbReference type="AlphaFoldDB" id="A0A151ICX4"/>
<organism evidence="6 7">
    <name type="scientific">Cyphomyrmex costatus</name>
    <dbReference type="NCBI Taxonomy" id="456900"/>
    <lineage>
        <taxon>Eukaryota</taxon>
        <taxon>Metazoa</taxon>
        <taxon>Ecdysozoa</taxon>
        <taxon>Arthropoda</taxon>
        <taxon>Hexapoda</taxon>
        <taxon>Insecta</taxon>
        <taxon>Pterygota</taxon>
        <taxon>Neoptera</taxon>
        <taxon>Endopterygota</taxon>
        <taxon>Hymenoptera</taxon>
        <taxon>Apocrita</taxon>
        <taxon>Aculeata</taxon>
        <taxon>Formicoidea</taxon>
        <taxon>Formicidae</taxon>
        <taxon>Myrmicinae</taxon>
        <taxon>Cyphomyrmex</taxon>
    </lineage>
</organism>
<dbReference type="Proteomes" id="UP000078542">
    <property type="component" value="Unassembled WGS sequence"/>
</dbReference>
<evidence type="ECO:0000256" key="3">
    <source>
        <dbReference type="ARBA" id="ARBA00022782"/>
    </source>
</evidence>
<reference evidence="6 7" key="1">
    <citation type="submission" date="2016-03" db="EMBL/GenBank/DDBJ databases">
        <title>Cyphomyrmex costatus WGS genome.</title>
        <authorList>
            <person name="Nygaard S."/>
            <person name="Hu H."/>
            <person name="Boomsma J."/>
            <person name="Zhang G."/>
        </authorList>
    </citation>
    <scope>NUCLEOTIDE SEQUENCE [LARGE SCALE GENOMIC DNA]</scope>
    <source>
        <strain evidence="6">MS0001</strain>
        <tissue evidence="6">Whole body</tissue>
    </source>
</reference>
<dbReference type="GO" id="GO:0007548">
    <property type="term" value="P:sex differentiation"/>
    <property type="evidence" value="ECO:0007669"/>
    <property type="project" value="UniProtKB-KW"/>
</dbReference>
<feature type="region of interest" description="Disordered" evidence="5">
    <location>
        <begin position="525"/>
        <end position="583"/>
    </location>
</feature>
<evidence type="ECO:0000256" key="4">
    <source>
        <dbReference type="ARBA" id="ARBA00022928"/>
    </source>
</evidence>
<keyword evidence="7" id="KW-1185">Reference proteome</keyword>
<proteinExistence type="inferred from homology"/>
<gene>
    <name evidence="6" type="ORF">ALC62_11027</name>
</gene>
<accession>A0A151ICX4</accession>
<evidence type="ECO:0000256" key="1">
    <source>
        <dbReference type="ARBA" id="ARBA00002508"/>
    </source>
</evidence>
<dbReference type="InterPro" id="IPR038596">
    <property type="entry name" value="Janus_sf"/>
</dbReference>
<dbReference type="EMBL" id="KQ977995">
    <property type="protein sequence ID" value="KYM98263.1"/>
    <property type="molecule type" value="Genomic_DNA"/>
</dbReference>
<dbReference type="GO" id="GO:0101006">
    <property type="term" value="F:protein histidine phosphatase activity"/>
    <property type="evidence" value="ECO:0007669"/>
    <property type="project" value="TreeGrafter"/>
</dbReference>
<dbReference type="PANTHER" id="PTHR12258">
    <property type="entry name" value="JANUS-A/JANUS-B"/>
    <property type="match status" value="1"/>
</dbReference>
<keyword evidence="3" id="KW-0221">Differentiation</keyword>
<evidence type="ECO:0000313" key="7">
    <source>
        <dbReference type="Proteomes" id="UP000078542"/>
    </source>
</evidence>
<feature type="compositionally biased region" description="Basic and acidic residues" evidence="5">
    <location>
        <begin position="525"/>
        <end position="576"/>
    </location>
</feature>
<comment type="function">
    <text evidence="1">JanA and janB regulate somatic sex differentiation.</text>
</comment>
<comment type="similarity">
    <text evidence="2">Belongs to the janus family.</text>
</comment>
<dbReference type="Gene3D" id="3.50.20.20">
    <property type="entry name" value="Janus/Ocnus"/>
    <property type="match status" value="1"/>
</dbReference>
<keyword evidence="4" id="KW-0726">Sexual differentiation</keyword>
<feature type="non-terminal residue" evidence="6">
    <location>
        <position position="1"/>
    </location>
</feature>
<dbReference type="PANTHER" id="PTHR12258:SF5">
    <property type="entry name" value="BCDNA.GH02250-RELATED"/>
    <property type="match status" value="1"/>
</dbReference>